<keyword evidence="1" id="KW-0732">Signal</keyword>
<reference evidence="3" key="1">
    <citation type="submission" date="2017-06" db="EMBL/GenBank/DDBJ databases">
        <authorList>
            <person name="Varghese N."/>
            <person name="Submissions S."/>
        </authorList>
    </citation>
    <scope>NUCLEOTIDE SEQUENCE [LARGE SCALE GENOMIC DNA]</scope>
    <source>
        <strain evidence="3">DSM 44485</strain>
    </source>
</reference>
<protein>
    <recommendedName>
        <fullName evidence="4">DUF1838 domain-containing protein</fullName>
    </recommendedName>
</protein>
<organism evidence="2 3">
    <name type="scientific">Actinomadura mexicana</name>
    <dbReference type="NCBI Taxonomy" id="134959"/>
    <lineage>
        <taxon>Bacteria</taxon>
        <taxon>Bacillati</taxon>
        <taxon>Actinomycetota</taxon>
        <taxon>Actinomycetes</taxon>
        <taxon>Streptosporangiales</taxon>
        <taxon>Thermomonosporaceae</taxon>
        <taxon>Actinomadura</taxon>
    </lineage>
</organism>
<evidence type="ECO:0000313" key="2">
    <source>
        <dbReference type="EMBL" id="SNS38665.1"/>
    </source>
</evidence>
<dbReference type="RefSeq" id="WP_089315623.1">
    <property type="nucleotide sequence ID" value="NZ_FZNP01000016.1"/>
</dbReference>
<dbReference type="Pfam" id="PF08894">
    <property type="entry name" value="DUF1838"/>
    <property type="match status" value="1"/>
</dbReference>
<feature type="chain" id="PRO_5013258001" description="DUF1838 domain-containing protein" evidence="1">
    <location>
        <begin position="27"/>
        <end position="324"/>
    </location>
</feature>
<proteinExistence type="predicted"/>
<feature type="signal peptide" evidence="1">
    <location>
        <begin position="1"/>
        <end position="26"/>
    </location>
</feature>
<dbReference type="OrthoDB" id="3805175at2"/>
<accession>A0A239E1Q0</accession>
<dbReference type="EMBL" id="FZNP01000016">
    <property type="protein sequence ID" value="SNS38665.1"/>
    <property type="molecule type" value="Genomic_DNA"/>
</dbReference>
<keyword evidence="3" id="KW-1185">Reference proteome</keyword>
<sequence>MRRRMTAALAGAAAAFMLWSVPGAAAARPAYGPSDPGPLYAQVKDRDTRLQLQVLGRPDGKDMLYRISGFVYVDAPGDTLAPALRHGTRLFGFEGYNIRRLYREPGTNRLYQLSREIVFYTDPQDPARVLREWRNPLDGKTYPLIPVNNDDVDFGPFPITPEFRLGPLADVQRNLAQVSDIPPRTDLKALTGDDFGLPGGIYTAWEMFDFYIGKREAEHRAHGVPKGAMEVADSWTRSSPFIPSMCVADRDVRARLTFHARSWTLGSWDELEPWLKAEVQRDHPLYRRAPDAPARSETSWTSFYRKQLQGGALKWAEWCAKNGR</sequence>
<dbReference type="Proteomes" id="UP000198420">
    <property type="component" value="Unassembled WGS sequence"/>
</dbReference>
<evidence type="ECO:0000256" key="1">
    <source>
        <dbReference type="SAM" id="SignalP"/>
    </source>
</evidence>
<name>A0A239E1Q0_9ACTN</name>
<dbReference type="InterPro" id="IPR014990">
    <property type="entry name" value="DUF1838"/>
</dbReference>
<gene>
    <name evidence="2" type="ORF">SAMN06265355_11655</name>
</gene>
<dbReference type="AlphaFoldDB" id="A0A239E1Q0"/>
<evidence type="ECO:0008006" key="4">
    <source>
        <dbReference type="Google" id="ProtNLM"/>
    </source>
</evidence>
<evidence type="ECO:0000313" key="3">
    <source>
        <dbReference type="Proteomes" id="UP000198420"/>
    </source>
</evidence>